<protein>
    <submittedName>
        <fullName evidence="6">Kynurenine/alpha-aminoadipate aminotransferase, mitochondrial</fullName>
    </submittedName>
</protein>
<dbReference type="Pfam" id="PF00155">
    <property type="entry name" value="Aminotran_1_2"/>
    <property type="match status" value="1"/>
</dbReference>
<dbReference type="InterPro" id="IPR015421">
    <property type="entry name" value="PyrdxlP-dep_Trfase_major"/>
</dbReference>
<evidence type="ECO:0000313" key="7">
    <source>
        <dbReference type="Proteomes" id="UP000324222"/>
    </source>
</evidence>
<dbReference type="EMBL" id="VSRR010000108">
    <property type="protein sequence ID" value="MPC10272.1"/>
    <property type="molecule type" value="Genomic_DNA"/>
</dbReference>
<evidence type="ECO:0000259" key="5">
    <source>
        <dbReference type="Pfam" id="PF00155"/>
    </source>
</evidence>
<dbReference type="OrthoDB" id="691673at2759"/>
<keyword evidence="7" id="KW-1185">Reference proteome</keyword>
<dbReference type="Gene3D" id="3.40.640.10">
    <property type="entry name" value="Type I PLP-dependent aspartate aminotransferase-like (Major domain)"/>
    <property type="match status" value="1"/>
</dbReference>
<gene>
    <name evidence="6" type="primary">AADAT_2</name>
    <name evidence="6" type="ORF">E2C01_002904</name>
</gene>
<evidence type="ECO:0000256" key="1">
    <source>
        <dbReference type="ARBA" id="ARBA00001933"/>
    </source>
</evidence>
<keyword evidence="2 6" id="KW-0032">Aminotransferase</keyword>
<dbReference type="SUPFAM" id="SSF53383">
    <property type="entry name" value="PLP-dependent transferases"/>
    <property type="match status" value="1"/>
</dbReference>
<dbReference type="CDD" id="cd00609">
    <property type="entry name" value="AAT_like"/>
    <property type="match status" value="1"/>
</dbReference>
<keyword evidence="3 6" id="KW-0808">Transferase</keyword>
<evidence type="ECO:0000256" key="4">
    <source>
        <dbReference type="ARBA" id="ARBA00022898"/>
    </source>
</evidence>
<sequence length="329" mass="37020">MNHDSYFSDSSTHNKLSFLISTRQEIETWKTGRNLASGLPNPDFFPLTEATFTLNNGKVLDISKDLIEVALQYTLPDGIPQLVSQLTPMVAELLAPPHMEERMVLVTAGSNAGNYIIAKTFITPGDYVFIPEMTYPQIHILLRSVNARMVPVAGDQDGMRPDLLREALEKSSDGRRKLLYIIPHGDNPTGITLSEDRMREIYSLACEYDFLIVEDDPYYFLQYDKQVRSSFLSLDTEGRVIRVDTFSKTIGAGVRLGYITADQPFVKKLMIQHALIMSHASPFSQVVTSELLSSLGREGYIEMNKNNAMKYKQLRDMALQAATKHLTGE</sequence>
<evidence type="ECO:0000256" key="3">
    <source>
        <dbReference type="ARBA" id="ARBA00022679"/>
    </source>
</evidence>
<comment type="cofactor">
    <cofactor evidence="1">
        <name>pyridoxal 5'-phosphate</name>
        <dbReference type="ChEBI" id="CHEBI:597326"/>
    </cofactor>
</comment>
<accession>A0A5B7CKQ0</accession>
<dbReference type="PANTHER" id="PTHR42790">
    <property type="entry name" value="AMINOTRANSFERASE"/>
    <property type="match status" value="1"/>
</dbReference>
<reference evidence="6 7" key="1">
    <citation type="submission" date="2019-05" db="EMBL/GenBank/DDBJ databases">
        <title>Another draft genome of Portunus trituberculatus and its Hox gene families provides insights of decapod evolution.</title>
        <authorList>
            <person name="Jeong J.-H."/>
            <person name="Song I."/>
            <person name="Kim S."/>
            <person name="Choi T."/>
            <person name="Kim D."/>
            <person name="Ryu S."/>
            <person name="Kim W."/>
        </authorList>
    </citation>
    <scope>NUCLEOTIDE SEQUENCE [LARGE SCALE GENOMIC DNA]</scope>
    <source>
        <tissue evidence="6">Muscle</tissue>
    </source>
</reference>
<proteinExistence type="predicted"/>
<comment type="caution">
    <text evidence="6">The sequence shown here is derived from an EMBL/GenBank/DDBJ whole genome shotgun (WGS) entry which is preliminary data.</text>
</comment>
<dbReference type="InterPro" id="IPR004839">
    <property type="entry name" value="Aminotransferase_I/II_large"/>
</dbReference>
<organism evidence="6 7">
    <name type="scientific">Portunus trituberculatus</name>
    <name type="common">Swimming crab</name>
    <name type="synonym">Neptunus trituberculatus</name>
    <dbReference type="NCBI Taxonomy" id="210409"/>
    <lineage>
        <taxon>Eukaryota</taxon>
        <taxon>Metazoa</taxon>
        <taxon>Ecdysozoa</taxon>
        <taxon>Arthropoda</taxon>
        <taxon>Crustacea</taxon>
        <taxon>Multicrustacea</taxon>
        <taxon>Malacostraca</taxon>
        <taxon>Eumalacostraca</taxon>
        <taxon>Eucarida</taxon>
        <taxon>Decapoda</taxon>
        <taxon>Pleocyemata</taxon>
        <taxon>Brachyura</taxon>
        <taxon>Eubrachyura</taxon>
        <taxon>Portunoidea</taxon>
        <taxon>Portunidae</taxon>
        <taxon>Portuninae</taxon>
        <taxon>Portunus</taxon>
    </lineage>
</organism>
<dbReference type="InterPro" id="IPR050859">
    <property type="entry name" value="Class-I_PLP-dep_aminotransf"/>
</dbReference>
<dbReference type="InterPro" id="IPR015424">
    <property type="entry name" value="PyrdxlP-dep_Trfase"/>
</dbReference>
<dbReference type="GO" id="GO:1901605">
    <property type="term" value="P:alpha-amino acid metabolic process"/>
    <property type="evidence" value="ECO:0007669"/>
    <property type="project" value="TreeGrafter"/>
</dbReference>
<keyword evidence="4" id="KW-0663">Pyridoxal phosphate</keyword>
<dbReference type="GO" id="GO:0030170">
    <property type="term" value="F:pyridoxal phosphate binding"/>
    <property type="evidence" value="ECO:0007669"/>
    <property type="project" value="InterPro"/>
</dbReference>
<evidence type="ECO:0000313" key="6">
    <source>
        <dbReference type="EMBL" id="MPC10272.1"/>
    </source>
</evidence>
<name>A0A5B7CKQ0_PORTR</name>
<evidence type="ECO:0000256" key="2">
    <source>
        <dbReference type="ARBA" id="ARBA00022576"/>
    </source>
</evidence>
<dbReference type="GO" id="GO:0008483">
    <property type="term" value="F:transaminase activity"/>
    <property type="evidence" value="ECO:0007669"/>
    <property type="project" value="UniProtKB-KW"/>
</dbReference>
<feature type="domain" description="Aminotransferase class I/classII large" evidence="5">
    <location>
        <begin position="72"/>
        <end position="316"/>
    </location>
</feature>
<dbReference type="Proteomes" id="UP000324222">
    <property type="component" value="Unassembled WGS sequence"/>
</dbReference>
<dbReference type="AlphaFoldDB" id="A0A5B7CKQ0"/>
<dbReference type="PANTHER" id="PTHR42790:SF19">
    <property type="entry name" value="KYNURENINE_ALPHA-AMINOADIPATE AMINOTRANSFERASE, MITOCHONDRIAL"/>
    <property type="match status" value="1"/>
</dbReference>